<dbReference type="CDD" id="cd00487">
    <property type="entry name" value="Pep_deformylase"/>
    <property type="match status" value="1"/>
</dbReference>
<protein>
    <recommendedName>
        <fullName evidence="6">Peptide deformylase</fullName>
        <shortName evidence="6">PDF</shortName>
        <ecNumber evidence="6">3.5.1.88</ecNumber>
    </recommendedName>
    <alternativeName>
        <fullName evidence="6">Polypeptide deformylase</fullName>
    </alternativeName>
</protein>
<dbReference type="EMBL" id="CP014844">
    <property type="protein sequence ID" value="AMR76416.1"/>
    <property type="molecule type" value="Genomic_DNA"/>
</dbReference>
<evidence type="ECO:0000256" key="6">
    <source>
        <dbReference type="HAMAP-Rule" id="MF_00163"/>
    </source>
</evidence>
<comment type="function">
    <text evidence="6">Removes the formyl group from the N-terminal Met of newly synthesized proteins. Requires at least a dipeptide for an efficient rate of reaction. N-terminal L-methionine is a prerequisite for activity but the enzyme has broad specificity at other positions.</text>
</comment>
<dbReference type="HAMAP" id="MF_00163">
    <property type="entry name" value="Pep_deformylase"/>
    <property type="match status" value="1"/>
</dbReference>
<dbReference type="PANTHER" id="PTHR10458:SF22">
    <property type="entry name" value="PEPTIDE DEFORMYLASE"/>
    <property type="match status" value="1"/>
</dbReference>
<evidence type="ECO:0000256" key="1">
    <source>
        <dbReference type="ARBA" id="ARBA00010759"/>
    </source>
</evidence>
<dbReference type="GO" id="GO:0046872">
    <property type="term" value="F:metal ion binding"/>
    <property type="evidence" value="ECO:0007669"/>
    <property type="project" value="UniProtKB-KW"/>
</dbReference>
<evidence type="ECO:0000256" key="4">
    <source>
        <dbReference type="ARBA" id="ARBA00022917"/>
    </source>
</evidence>
<dbReference type="GO" id="GO:0006412">
    <property type="term" value="P:translation"/>
    <property type="evidence" value="ECO:0007669"/>
    <property type="project" value="UniProtKB-UniRule"/>
</dbReference>
<comment type="catalytic activity">
    <reaction evidence="6">
        <text>N-terminal N-formyl-L-methionyl-[peptide] + H2O = N-terminal L-methionyl-[peptide] + formate</text>
        <dbReference type="Rhea" id="RHEA:24420"/>
        <dbReference type="Rhea" id="RHEA-COMP:10639"/>
        <dbReference type="Rhea" id="RHEA-COMP:10640"/>
        <dbReference type="ChEBI" id="CHEBI:15377"/>
        <dbReference type="ChEBI" id="CHEBI:15740"/>
        <dbReference type="ChEBI" id="CHEBI:49298"/>
        <dbReference type="ChEBI" id="CHEBI:64731"/>
        <dbReference type="EC" id="3.5.1.88"/>
    </reaction>
</comment>
<dbReference type="KEGG" id="cnan:A2G96_00920"/>
<evidence type="ECO:0000256" key="3">
    <source>
        <dbReference type="ARBA" id="ARBA00022801"/>
    </source>
</evidence>
<dbReference type="InterPro" id="IPR036821">
    <property type="entry name" value="Peptide_deformylase_sf"/>
</dbReference>
<dbReference type="Proteomes" id="UP000075238">
    <property type="component" value="Chromosome 1"/>
</dbReference>
<dbReference type="SUPFAM" id="SSF56420">
    <property type="entry name" value="Peptide deformylase"/>
    <property type="match status" value="1"/>
</dbReference>
<comment type="similarity">
    <text evidence="1 6">Belongs to the polypeptide deformylase family.</text>
</comment>
<feature type="binding site" evidence="6">
    <location>
        <position position="92"/>
    </location>
    <ligand>
        <name>Fe cation</name>
        <dbReference type="ChEBI" id="CHEBI:24875"/>
    </ligand>
</feature>
<dbReference type="PANTHER" id="PTHR10458">
    <property type="entry name" value="PEPTIDE DEFORMYLASE"/>
    <property type="match status" value="1"/>
</dbReference>
<dbReference type="EC" id="3.5.1.88" evidence="6"/>
<feature type="binding site" evidence="6">
    <location>
        <position position="138"/>
    </location>
    <ligand>
        <name>Fe cation</name>
        <dbReference type="ChEBI" id="CHEBI:24875"/>
    </ligand>
</feature>
<keyword evidence="5 6" id="KW-0408">Iron</keyword>
<dbReference type="FunFam" id="3.90.45.10:FF:000001">
    <property type="entry name" value="Peptide deformylase"/>
    <property type="match status" value="1"/>
</dbReference>
<keyword evidence="2 6" id="KW-0479">Metal-binding</keyword>
<sequence>MAKLDILTYPDPRLHTVAKPVAAVDDRIRQLVKDMAETMYEAPGIGLAATQVNVHEQVVVIDVSETRDQLQVFINPEIVWASDNRKVWEEGCLSVPEVYDRVERPDRVRVRALNEKGESFELDADDLLAVCIQHEIDHLRGKVFVEYLSPLKLNRIKSKLQKRERTRM</sequence>
<evidence type="ECO:0000256" key="2">
    <source>
        <dbReference type="ARBA" id="ARBA00022723"/>
    </source>
</evidence>
<dbReference type="Gene3D" id="3.90.45.10">
    <property type="entry name" value="Peptide deformylase"/>
    <property type="match status" value="1"/>
</dbReference>
<organism evidence="7 8">
    <name type="scientific">Cupriavidus nantongensis</name>
    <dbReference type="NCBI Taxonomy" id="1796606"/>
    <lineage>
        <taxon>Bacteria</taxon>
        <taxon>Pseudomonadati</taxon>
        <taxon>Pseudomonadota</taxon>
        <taxon>Betaproteobacteria</taxon>
        <taxon>Burkholderiales</taxon>
        <taxon>Burkholderiaceae</taxon>
        <taxon>Cupriavidus</taxon>
    </lineage>
</organism>
<keyword evidence="8" id="KW-1185">Reference proteome</keyword>
<keyword evidence="4 6" id="KW-0648">Protein biosynthesis</keyword>
<dbReference type="RefSeq" id="WP_018005004.1">
    <property type="nucleotide sequence ID" value="NZ_CP014844.1"/>
</dbReference>
<keyword evidence="3 6" id="KW-0378">Hydrolase</keyword>
<proteinExistence type="inferred from homology"/>
<dbReference type="InterPro" id="IPR023635">
    <property type="entry name" value="Peptide_deformylase"/>
</dbReference>
<evidence type="ECO:0000313" key="7">
    <source>
        <dbReference type="EMBL" id="AMR76416.1"/>
    </source>
</evidence>
<feature type="active site" evidence="6">
    <location>
        <position position="135"/>
    </location>
</feature>
<reference evidence="7 8" key="1">
    <citation type="submission" date="2016-03" db="EMBL/GenBank/DDBJ databases">
        <title>Complete genome sequence of a novel chlorpyrifos degrading bacterium, Cupriavidus nantongensis sp. X1.</title>
        <authorList>
            <person name="Fang L."/>
        </authorList>
    </citation>
    <scope>NUCLEOTIDE SEQUENCE [LARGE SCALE GENOMIC DNA]</scope>
    <source>
        <strain evidence="7 8">X1</strain>
    </source>
</reference>
<evidence type="ECO:0000313" key="8">
    <source>
        <dbReference type="Proteomes" id="UP000075238"/>
    </source>
</evidence>
<dbReference type="STRING" id="1796606.A2G96_00920"/>
<dbReference type="GO" id="GO:0042586">
    <property type="term" value="F:peptide deformylase activity"/>
    <property type="evidence" value="ECO:0007669"/>
    <property type="project" value="UniProtKB-UniRule"/>
</dbReference>
<comment type="cofactor">
    <cofactor evidence="6">
        <name>Fe(2+)</name>
        <dbReference type="ChEBI" id="CHEBI:29033"/>
    </cofactor>
    <text evidence="6">Binds 1 Fe(2+) ion.</text>
</comment>
<dbReference type="Pfam" id="PF01327">
    <property type="entry name" value="Pep_deformylase"/>
    <property type="match status" value="1"/>
</dbReference>
<dbReference type="NCBIfam" id="TIGR00079">
    <property type="entry name" value="pept_deformyl"/>
    <property type="match status" value="1"/>
</dbReference>
<dbReference type="AlphaFoldDB" id="A0A142JEA4"/>
<dbReference type="NCBIfam" id="NF001159">
    <property type="entry name" value="PRK00150.1-3"/>
    <property type="match status" value="1"/>
</dbReference>
<name>A0A142JEA4_9BURK</name>
<evidence type="ECO:0000256" key="5">
    <source>
        <dbReference type="ARBA" id="ARBA00023004"/>
    </source>
</evidence>
<dbReference type="OrthoDB" id="9804313at2"/>
<dbReference type="PIRSF" id="PIRSF004749">
    <property type="entry name" value="Pep_def"/>
    <property type="match status" value="1"/>
</dbReference>
<gene>
    <name evidence="6" type="primary">def</name>
    <name evidence="7" type="ORF">A2G96_00920</name>
</gene>
<feature type="binding site" evidence="6">
    <location>
        <position position="134"/>
    </location>
    <ligand>
        <name>Fe cation</name>
        <dbReference type="ChEBI" id="CHEBI:24875"/>
    </ligand>
</feature>
<accession>A0A142JEA4</accession>
<dbReference type="PRINTS" id="PR01576">
    <property type="entry name" value="PDEFORMYLASE"/>
</dbReference>